<dbReference type="EMBL" id="RZTZ01000006">
    <property type="protein sequence ID" value="RVT60791.1"/>
    <property type="molecule type" value="Genomic_DNA"/>
</dbReference>
<dbReference type="Proteomes" id="UP000288024">
    <property type="component" value="Unassembled WGS sequence"/>
</dbReference>
<name>A0A3S3SJB0_9BACI</name>
<dbReference type="GO" id="GO:0022857">
    <property type="term" value="F:transmembrane transporter activity"/>
    <property type="evidence" value="ECO:0007669"/>
    <property type="project" value="InterPro"/>
</dbReference>
<dbReference type="Gene3D" id="1.20.1250.20">
    <property type="entry name" value="MFS general substrate transporter like domains"/>
    <property type="match status" value="1"/>
</dbReference>
<evidence type="ECO:0000259" key="8">
    <source>
        <dbReference type="PROSITE" id="PS50850"/>
    </source>
</evidence>
<keyword evidence="4 7" id="KW-0812">Transmembrane</keyword>
<dbReference type="InterPro" id="IPR011701">
    <property type="entry name" value="MFS"/>
</dbReference>
<feature type="transmembrane region" description="Helical" evidence="7">
    <location>
        <begin position="312"/>
        <end position="333"/>
    </location>
</feature>
<dbReference type="PANTHER" id="PTHR43266:SF8">
    <property type="entry name" value="MACROLIDE-EFFLUX PROTEIN"/>
    <property type="match status" value="1"/>
</dbReference>
<evidence type="ECO:0000256" key="6">
    <source>
        <dbReference type="ARBA" id="ARBA00023136"/>
    </source>
</evidence>
<feature type="transmembrane region" description="Helical" evidence="7">
    <location>
        <begin position="220"/>
        <end position="244"/>
    </location>
</feature>
<evidence type="ECO:0000256" key="7">
    <source>
        <dbReference type="SAM" id="Phobius"/>
    </source>
</evidence>
<organism evidence="9 10">
    <name type="scientific">Niallia taxi</name>
    <dbReference type="NCBI Taxonomy" id="2499688"/>
    <lineage>
        <taxon>Bacteria</taxon>
        <taxon>Bacillati</taxon>
        <taxon>Bacillota</taxon>
        <taxon>Bacilli</taxon>
        <taxon>Bacillales</taxon>
        <taxon>Bacillaceae</taxon>
        <taxon>Niallia</taxon>
    </lineage>
</organism>
<feature type="transmembrane region" description="Helical" evidence="7">
    <location>
        <begin position="285"/>
        <end position="306"/>
    </location>
</feature>
<dbReference type="PROSITE" id="PS50850">
    <property type="entry name" value="MFS"/>
    <property type="match status" value="1"/>
</dbReference>
<dbReference type="PANTHER" id="PTHR43266">
    <property type="entry name" value="MACROLIDE-EFFLUX PROTEIN"/>
    <property type="match status" value="1"/>
</dbReference>
<evidence type="ECO:0000313" key="9">
    <source>
        <dbReference type="EMBL" id="RVT60791.1"/>
    </source>
</evidence>
<feature type="transmembrane region" description="Helical" evidence="7">
    <location>
        <begin position="256"/>
        <end position="278"/>
    </location>
</feature>
<dbReference type="CDD" id="cd06173">
    <property type="entry name" value="MFS_MefA_like"/>
    <property type="match status" value="1"/>
</dbReference>
<keyword evidence="6 7" id="KW-0472">Membrane</keyword>
<evidence type="ECO:0000256" key="1">
    <source>
        <dbReference type="ARBA" id="ARBA00004651"/>
    </source>
</evidence>
<feature type="transmembrane region" description="Helical" evidence="7">
    <location>
        <begin position="373"/>
        <end position="391"/>
    </location>
</feature>
<dbReference type="InterPro" id="IPR020846">
    <property type="entry name" value="MFS_dom"/>
</dbReference>
<sequence length="403" mass="44107">MKELLKNRVFLIVQGADLLQQIGIWTRNMALLFYIMEMTNNNPTAVSLLTTLEYLPIFIFSLIGGTYADRWNPKKTVVYGDALSALSMLLILILISNGVWQSVFAATVISAIISQFSQPSSAVLYKKHIPVNLVGSAIGISQSLMAIFTILGPILGTFIYTQLGLETSIWTLFVIFTIVSGLQLFLPKTVKNKSRNETKSALIDVKEGLIYVFKHNNLKFIACIFFIVGISFGITQPLDVFLIMERLGLPKETVQWFAAAEGIGMLLGGGLAVTLSSFVEKNSKYILTTTIIAISLITIIEIMSFWPLLTAAARILSGLSAAFIQVIFSTMMMKEVAADYIGRTNGIIMPLMMAGLLLGSASSGFIVLKVDLIGAYIFAAMLTLSCIILTSRLQLKKAAPRTN</sequence>
<evidence type="ECO:0000256" key="4">
    <source>
        <dbReference type="ARBA" id="ARBA00022692"/>
    </source>
</evidence>
<dbReference type="RefSeq" id="WP_127739263.1">
    <property type="nucleotide sequence ID" value="NZ_CP196003.1"/>
</dbReference>
<evidence type="ECO:0000313" key="10">
    <source>
        <dbReference type="Proteomes" id="UP000288024"/>
    </source>
</evidence>
<evidence type="ECO:0000256" key="3">
    <source>
        <dbReference type="ARBA" id="ARBA00022475"/>
    </source>
</evidence>
<dbReference type="GO" id="GO:0005886">
    <property type="term" value="C:plasma membrane"/>
    <property type="evidence" value="ECO:0007669"/>
    <property type="project" value="UniProtKB-SubCell"/>
</dbReference>
<keyword evidence="2" id="KW-0813">Transport</keyword>
<comment type="caution">
    <text evidence="9">The sequence shown here is derived from an EMBL/GenBank/DDBJ whole genome shotgun (WGS) entry which is preliminary data.</text>
</comment>
<evidence type="ECO:0000256" key="5">
    <source>
        <dbReference type="ARBA" id="ARBA00022989"/>
    </source>
</evidence>
<dbReference type="Pfam" id="PF07690">
    <property type="entry name" value="MFS_1"/>
    <property type="match status" value="1"/>
</dbReference>
<gene>
    <name evidence="9" type="ORF">EM808_16235</name>
</gene>
<reference evidence="9 10" key="1">
    <citation type="submission" date="2019-01" db="EMBL/GenBank/DDBJ databases">
        <title>Bacillus sp. M5HDSG1-1, whole genome shotgun sequence.</title>
        <authorList>
            <person name="Tuo L."/>
        </authorList>
    </citation>
    <scope>NUCLEOTIDE SEQUENCE [LARGE SCALE GENOMIC DNA]</scope>
    <source>
        <strain evidence="9 10">M5HDSG1-1</strain>
    </source>
</reference>
<dbReference type="AlphaFoldDB" id="A0A3S3SJB0"/>
<feature type="transmembrane region" description="Helical" evidence="7">
    <location>
        <begin position="133"/>
        <end position="161"/>
    </location>
</feature>
<feature type="domain" description="Major facilitator superfamily (MFS) profile" evidence="8">
    <location>
        <begin position="9"/>
        <end position="398"/>
    </location>
</feature>
<evidence type="ECO:0000256" key="2">
    <source>
        <dbReference type="ARBA" id="ARBA00022448"/>
    </source>
</evidence>
<comment type="subcellular location">
    <subcellularLocation>
        <location evidence="1">Cell membrane</location>
        <topology evidence="1">Multi-pass membrane protein</topology>
    </subcellularLocation>
</comment>
<keyword evidence="10" id="KW-1185">Reference proteome</keyword>
<proteinExistence type="predicted"/>
<accession>A0A3S3SJB0</accession>
<keyword evidence="3" id="KW-1003">Cell membrane</keyword>
<feature type="transmembrane region" description="Helical" evidence="7">
    <location>
        <begin position="345"/>
        <end position="367"/>
    </location>
</feature>
<keyword evidence="5 7" id="KW-1133">Transmembrane helix</keyword>
<dbReference type="SUPFAM" id="SSF103473">
    <property type="entry name" value="MFS general substrate transporter"/>
    <property type="match status" value="1"/>
</dbReference>
<feature type="transmembrane region" description="Helical" evidence="7">
    <location>
        <begin position="45"/>
        <end position="68"/>
    </location>
</feature>
<feature type="transmembrane region" description="Helical" evidence="7">
    <location>
        <begin position="88"/>
        <end position="113"/>
    </location>
</feature>
<feature type="transmembrane region" description="Helical" evidence="7">
    <location>
        <begin position="167"/>
        <end position="186"/>
    </location>
</feature>
<protein>
    <submittedName>
        <fullName evidence="9">MFS transporter</fullName>
    </submittedName>
</protein>
<dbReference type="InterPro" id="IPR036259">
    <property type="entry name" value="MFS_trans_sf"/>
</dbReference>